<gene>
    <name evidence="1" type="ORF">METZ01_LOCUS370705</name>
</gene>
<organism evidence="1">
    <name type="scientific">marine metagenome</name>
    <dbReference type="NCBI Taxonomy" id="408172"/>
    <lineage>
        <taxon>unclassified sequences</taxon>
        <taxon>metagenomes</taxon>
        <taxon>ecological metagenomes</taxon>
    </lineage>
</organism>
<proteinExistence type="predicted"/>
<dbReference type="AlphaFoldDB" id="A0A382T939"/>
<dbReference type="EMBL" id="UINC01134356">
    <property type="protein sequence ID" value="SVD17851.1"/>
    <property type="molecule type" value="Genomic_DNA"/>
</dbReference>
<feature type="non-terminal residue" evidence="1">
    <location>
        <position position="27"/>
    </location>
</feature>
<reference evidence="1" key="1">
    <citation type="submission" date="2018-05" db="EMBL/GenBank/DDBJ databases">
        <authorList>
            <person name="Lanie J.A."/>
            <person name="Ng W.-L."/>
            <person name="Kazmierczak K.M."/>
            <person name="Andrzejewski T.M."/>
            <person name="Davidsen T.M."/>
            <person name="Wayne K.J."/>
            <person name="Tettelin H."/>
            <person name="Glass J.I."/>
            <person name="Rusch D."/>
            <person name="Podicherti R."/>
            <person name="Tsui H.-C.T."/>
            <person name="Winkler M.E."/>
        </authorList>
    </citation>
    <scope>NUCLEOTIDE SEQUENCE</scope>
</reference>
<name>A0A382T939_9ZZZZ</name>
<protein>
    <submittedName>
        <fullName evidence="1">Uncharacterized protein</fullName>
    </submittedName>
</protein>
<accession>A0A382T939</accession>
<evidence type="ECO:0000313" key="1">
    <source>
        <dbReference type="EMBL" id="SVD17851.1"/>
    </source>
</evidence>
<sequence length="27" mass="3193">MGFTKEIVDFTDLSENQVRDKLSEYNI</sequence>